<dbReference type="RefSeq" id="WP_015364128.1">
    <property type="nucleotide sequence ID" value="NZ_QKZR01000004.1"/>
</dbReference>
<reference evidence="2 3" key="1">
    <citation type="submission" date="2018-06" db="EMBL/GenBank/DDBJ databases">
        <title>Genomic Encyclopedia of Archaeal and Bacterial Type Strains, Phase II (KMG-II): from individual species to whole genera.</title>
        <authorList>
            <person name="Goeker M."/>
        </authorList>
    </citation>
    <scope>NUCLEOTIDE SEQUENCE [LARGE SCALE GENOMIC DNA]</scope>
    <source>
        <strain evidence="2 3">DSM 17205</strain>
    </source>
</reference>
<evidence type="ECO:0000313" key="3">
    <source>
        <dbReference type="Proteomes" id="UP000248584"/>
    </source>
</evidence>
<dbReference type="EMBL" id="QKZR01000004">
    <property type="protein sequence ID" value="PZX39236.1"/>
    <property type="molecule type" value="Genomic_DNA"/>
</dbReference>
<gene>
    <name evidence="2" type="ORF">LX97_02602</name>
</gene>
<accession>A0ABX5PWF4</accession>
<organism evidence="2 3">
    <name type="scientific">Nonlabens dokdonensis</name>
    <dbReference type="NCBI Taxonomy" id="328515"/>
    <lineage>
        <taxon>Bacteria</taxon>
        <taxon>Pseudomonadati</taxon>
        <taxon>Bacteroidota</taxon>
        <taxon>Flavobacteriia</taxon>
        <taxon>Flavobacteriales</taxon>
        <taxon>Flavobacteriaceae</taxon>
        <taxon>Nonlabens</taxon>
    </lineage>
</organism>
<name>A0ABX5PWF4_9FLAO</name>
<feature type="domain" description="Type I restriction enzyme R protein N-terminal" evidence="1">
    <location>
        <begin position="35"/>
        <end position="144"/>
    </location>
</feature>
<protein>
    <submittedName>
        <fullName evidence="2">Type I restriction and modification enzyme subunit R-like protein</fullName>
    </submittedName>
</protein>
<comment type="caution">
    <text evidence="2">The sequence shown here is derived from an EMBL/GenBank/DDBJ whole genome shotgun (WGS) entry which is preliminary data.</text>
</comment>
<proteinExistence type="predicted"/>
<dbReference type="InterPro" id="IPR029464">
    <property type="entry name" value="HSDR_N"/>
</dbReference>
<sequence length="148" mass="17362">MKPLRLPAGNFRVKSTEKGRAIFDPIRKKFVHLTPEEWVRQHVVLFLLSRKRIPQNLINIEKQLIIAGTTKRYDIISYNTDGSIHLVVECKAPEIKIDQSVFDQIARYNLALKAEYLMVTNGMDHYFCTMNYDKQTYNFIPDLPEYVL</sequence>
<evidence type="ECO:0000259" key="1">
    <source>
        <dbReference type="Pfam" id="PF13588"/>
    </source>
</evidence>
<evidence type="ECO:0000313" key="2">
    <source>
        <dbReference type="EMBL" id="PZX39236.1"/>
    </source>
</evidence>
<keyword evidence="3" id="KW-1185">Reference proteome</keyword>
<dbReference type="Pfam" id="PF13588">
    <property type="entry name" value="HSDR_N_2"/>
    <property type="match status" value="1"/>
</dbReference>
<dbReference type="Proteomes" id="UP000248584">
    <property type="component" value="Unassembled WGS sequence"/>
</dbReference>